<feature type="region of interest" description="Disordered" evidence="1">
    <location>
        <begin position="55"/>
        <end position="181"/>
    </location>
</feature>
<accession>A0A7R8X877</accession>
<sequence length="229" mass="25817">MDTTLRMLYMGRGNRLYASPVQVAKGETVSLSSIHAMNQNIFLVVDTTVPIPRIPRKQLENGSPPRPTNNRANQNRIRDTGIEIAPRAEEPKSTKGPVPPDMDDVPDWVKADLAEEAVPMPSPLKKRLSGSDERKKKKPVYDPYKNNQQPLPQSPFEIRTEEPQGNDLVRPGSSISQKQAAFERDMAELRARIESKNSPHKVEIGEVRQAFLNKHEEPQKNPKSKCLIQ</sequence>
<proteinExistence type="predicted"/>
<name>A0A7R8X877_9CRUS</name>
<organism evidence="2">
    <name type="scientific">Darwinula stevensoni</name>
    <dbReference type="NCBI Taxonomy" id="69355"/>
    <lineage>
        <taxon>Eukaryota</taxon>
        <taxon>Metazoa</taxon>
        <taxon>Ecdysozoa</taxon>
        <taxon>Arthropoda</taxon>
        <taxon>Crustacea</taxon>
        <taxon>Oligostraca</taxon>
        <taxon>Ostracoda</taxon>
        <taxon>Podocopa</taxon>
        <taxon>Podocopida</taxon>
        <taxon>Darwinulocopina</taxon>
        <taxon>Darwinuloidea</taxon>
        <taxon>Darwinulidae</taxon>
        <taxon>Darwinula</taxon>
    </lineage>
</organism>
<dbReference type="EMBL" id="CAJPEV010000966">
    <property type="protein sequence ID" value="CAG0889810.1"/>
    <property type="molecule type" value="Genomic_DNA"/>
</dbReference>
<feature type="compositionally biased region" description="Basic and acidic residues" evidence="1">
    <location>
        <begin position="76"/>
        <end position="93"/>
    </location>
</feature>
<keyword evidence="3" id="KW-1185">Reference proteome</keyword>
<protein>
    <submittedName>
        <fullName evidence="2">Uncharacterized protein</fullName>
    </submittedName>
</protein>
<dbReference type="AlphaFoldDB" id="A0A7R8X877"/>
<reference evidence="2" key="1">
    <citation type="submission" date="2020-11" db="EMBL/GenBank/DDBJ databases">
        <authorList>
            <person name="Tran Van P."/>
        </authorList>
    </citation>
    <scope>NUCLEOTIDE SEQUENCE</scope>
</reference>
<dbReference type="EMBL" id="LR900483">
    <property type="protein sequence ID" value="CAD7245833.1"/>
    <property type="molecule type" value="Genomic_DNA"/>
</dbReference>
<evidence type="ECO:0000313" key="3">
    <source>
        <dbReference type="Proteomes" id="UP000677054"/>
    </source>
</evidence>
<dbReference type="OrthoDB" id="248923at2759"/>
<gene>
    <name evidence="2" type="ORF">DSTB1V02_LOCUS5699</name>
</gene>
<evidence type="ECO:0000313" key="2">
    <source>
        <dbReference type="EMBL" id="CAD7245833.1"/>
    </source>
</evidence>
<evidence type="ECO:0000256" key="1">
    <source>
        <dbReference type="SAM" id="MobiDB-lite"/>
    </source>
</evidence>
<dbReference type="Proteomes" id="UP000677054">
    <property type="component" value="Unassembled WGS sequence"/>
</dbReference>